<dbReference type="RefSeq" id="WP_354417289.1">
    <property type="nucleotide sequence ID" value="NZ_JBEPLM010000015.1"/>
</dbReference>
<keyword evidence="2" id="KW-1185">Reference proteome</keyword>
<accession>A0ABV2I109</accession>
<evidence type="ECO:0000313" key="1">
    <source>
        <dbReference type="EMBL" id="MET3596548.1"/>
    </source>
</evidence>
<proteinExistence type="predicted"/>
<organism evidence="1 2">
    <name type="scientific">Mesorhizobium shonense</name>
    <dbReference type="NCBI Taxonomy" id="1209948"/>
    <lineage>
        <taxon>Bacteria</taxon>
        <taxon>Pseudomonadati</taxon>
        <taxon>Pseudomonadota</taxon>
        <taxon>Alphaproteobacteria</taxon>
        <taxon>Hyphomicrobiales</taxon>
        <taxon>Phyllobacteriaceae</taxon>
        <taxon>Mesorhizobium</taxon>
    </lineage>
</organism>
<gene>
    <name evidence="1" type="ORF">ABID26_005967</name>
</gene>
<dbReference type="EMBL" id="JBEPLM010000015">
    <property type="protein sequence ID" value="MET3596548.1"/>
    <property type="molecule type" value="Genomic_DNA"/>
</dbReference>
<dbReference type="Proteomes" id="UP001549036">
    <property type="component" value="Unassembled WGS sequence"/>
</dbReference>
<name>A0ABV2I109_9HYPH</name>
<protein>
    <submittedName>
        <fullName evidence="1">Uncharacterized protein</fullName>
    </submittedName>
</protein>
<sequence length="272" mass="30970">MSIGDDDSEDRIHADWLLEEIIQPVFDEDFSEYRVERADRITIPGRIDAQVISALLDADLVIADLTTLNPNAFYEIGIRHMTQKPVIHMHLEGQRIPFDIASFRSIKFSRARPRDLKAARAALKDAIEAAVRPDHKVDNPVTFARGKVDFAEDATPRERVLQEQIDDLRFRVNSLVHERYEPEDINLDRKNTSGIPNLRVLVKTKKEHAGQVERTVDKAVRGILQDYLIGALDDGSVKIDMPDDTRAKNSLNKLLSRIRAMPYVEGVEVIKE</sequence>
<evidence type="ECO:0000313" key="2">
    <source>
        <dbReference type="Proteomes" id="UP001549036"/>
    </source>
</evidence>
<dbReference type="Gene3D" id="3.40.50.450">
    <property type="match status" value="1"/>
</dbReference>
<reference evidence="1 2" key="1">
    <citation type="submission" date="2024-06" db="EMBL/GenBank/DDBJ databases">
        <title>Genomic Encyclopedia of Type Strains, Phase IV (KMG-IV): sequencing the most valuable type-strain genomes for metagenomic binning, comparative biology and taxonomic classification.</title>
        <authorList>
            <person name="Goeker M."/>
        </authorList>
    </citation>
    <scope>NUCLEOTIDE SEQUENCE [LARGE SCALE GENOMIC DNA]</scope>
    <source>
        <strain evidence="1 2">DSM 29846</strain>
    </source>
</reference>
<comment type="caution">
    <text evidence="1">The sequence shown here is derived from an EMBL/GenBank/DDBJ whole genome shotgun (WGS) entry which is preliminary data.</text>
</comment>